<feature type="compositionally biased region" description="Basic and acidic residues" evidence="1">
    <location>
        <begin position="43"/>
        <end position="53"/>
    </location>
</feature>
<evidence type="ECO:0000313" key="3">
    <source>
        <dbReference type="Proteomes" id="UP000299102"/>
    </source>
</evidence>
<feature type="compositionally biased region" description="Basic residues" evidence="1">
    <location>
        <begin position="31"/>
        <end position="42"/>
    </location>
</feature>
<evidence type="ECO:0000313" key="2">
    <source>
        <dbReference type="EMBL" id="GBO98390.1"/>
    </source>
</evidence>
<dbReference type="AlphaFoldDB" id="A0A4C1SBD0"/>
<name>A0A4C1SBD0_EUMVA</name>
<protein>
    <submittedName>
        <fullName evidence="2">Uncharacterized protein</fullName>
    </submittedName>
</protein>
<keyword evidence="3" id="KW-1185">Reference proteome</keyword>
<proteinExistence type="predicted"/>
<feature type="compositionally biased region" description="Basic and acidic residues" evidence="1">
    <location>
        <begin position="19"/>
        <end position="30"/>
    </location>
</feature>
<feature type="region of interest" description="Disordered" evidence="1">
    <location>
        <begin position="19"/>
        <end position="67"/>
    </location>
</feature>
<reference evidence="2 3" key="1">
    <citation type="journal article" date="2019" name="Commun. Biol.">
        <title>The bagworm genome reveals a unique fibroin gene that provides high tensile strength.</title>
        <authorList>
            <person name="Kono N."/>
            <person name="Nakamura H."/>
            <person name="Ohtoshi R."/>
            <person name="Tomita M."/>
            <person name="Numata K."/>
            <person name="Arakawa K."/>
        </authorList>
    </citation>
    <scope>NUCLEOTIDE SEQUENCE [LARGE SCALE GENOMIC DNA]</scope>
</reference>
<dbReference type="EMBL" id="BGZK01000001">
    <property type="protein sequence ID" value="GBO98390.1"/>
    <property type="molecule type" value="Genomic_DNA"/>
</dbReference>
<comment type="caution">
    <text evidence="2">The sequence shown here is derived from an EMBL/GenBank/DDBJ whole genome shotgun (WGS) entry which is preliminary data.</text>
</comment>
<sequence>MRAQRTLSKDAEDRWFVRGRGEGGEGERGYRRGRRAAARGRRGGRDKVAGERSRRGRPRLAPSQLASEISTAGWTGHEVKMLIAHGFDEMVGWFDK</sequence>
<organism evidence="2 3">
    <name type="scientific">Eumeta variegata</name>
    <name type="common">Bagworm moth</name>
    <name type="synonym">Eumeta japonica</name>
    <dbReference type="NCBI Taxonomy" id="151549"/>
    <lineage>
        <taxon>Eukaryota</taxon>
        <taxon>Metazoa</taxon>
        <taxon>Ecdysozoa</taxon>
        <taxon>Arthropoda</taxon>
        <taxon>Hexapoda</taxon>
        <taxon>Insecta</taxon>
        <taxon>Pterygota</taxon>
        <taxon>Neoptera</taxon>
        <taxon>Endopterygota</taxon>
        <taxon>Lepidoptera</taxon>
        <taxon>Glossata</taxon>
        <taxon>Ditrysia</taxon>
        <taxon>Tineoidea</taxon>
        <taxon>Psychidae</taxon>
        <taxon>Oiketicinae</taxon>
        <taxon>Eumeta</taxon>
    </lineage>
</organism>
<evidence type="ECO:0000256" key="1">
    <source>
        <dbReference type="SAM" id="MobiDB-lite"/>
    </source>
</evidence>
<accession>A0A4C1SBD0</accession>
<gene>
    <name evidence="2" type="ORF">EVAR_47_1</name>
</gene>
<dbReference type="Proteomes" id="UP000299102">
    <property type="component" value="Unassembled WGS sequence"/>
</dbReference>